<proteinExistence type="predicted"/>
<gene>
    <name evidence="1" type="ORF">Rhe02_35400</name>
</gene>
<comment type="caution">
    <text evidence="1">The sequence shown here is derived from an EMBL/GenBank/DDBJ whole genome shotgun (WGS) entry which is preliminary data.</text>
</comment>
<protein>
    <submittedName>
        <fullName evidence="1">Uncharacterized protein</fullName>
    </submittedName>
</protein>
<dbReference type="InterPro" id="IPR043504">
    <property type="entry name" value="Peptidase_S1_PA_chymotrypsin"/>
</dbReference>
<dbReference type="Proteomes" id="UP000612899">
    <property type="component" value="Unassembled WGS sequence"/>
</dbReference>
<accession>A0A8J3VH22</accession>
<dbReference type="EMBL" id="BONY01000019">
    <property type="protein sequence ID" value="GIH05473.1"/>
    <property type="molecule type" value="Genomic_DNA"/>
</dbReference>
<dbReference type="AlphaFoldDB" id="A0A8J3VH22"/>
<dbReference type="InterPro" id="IPR009003">
    <property type="entry name" value="Peptidase_S1_PA"/>
</dbReference>
<name>A0A8J3VH22_9ACTN</name>
<dbReference type="InterPro" id="IPR033116">
    <property type="entry name" value="TRYPSIN_SER"/>
</dbReference>
<keyword evidence="2" id="KW-1185">Reference proteome</keyword>
<evidence type="ECO:0000313" key="1">
    <source>
        <dbReference type="EMBL" id="GIH05473.1"/>
    </source>
</evidence>
<dbReference type="SUPFAM" id="SSF50494">
    <property type="entry name" value="Trypsin-like serine proteases"/>
    <property type="match status" value="1"/>
</dbReference>
<organism evidence="1 2">
    <name type="scientific">Rhizocola hellebori</name>
    <dbReference type="NCBI Taxonomy" id="1392758"/>
    <lineage>
        <taxon>Bacteria</taxon>
        <taxon>Bacillati</taxon>
        <taxon>Actinomycetota</taxon>
        <taxon>Actinomycetes</taxon>
        <taxon>Micromonosporales</taxon>
        <taxon>Micromonosporaceae</taxon>
        <taxon>Rhizocola</taxon>
    </lineage>
</organism>
<evidence type="ECO:0000313" key="2">
    <source>
        <dbReference type="Proteomes" id="UP000612899"/>
    </source>
</evidence>
<sequence>MSLVGLATTPALAGEKPTPISDDLPDGAKLIIAQAPLVDLAQAVSEVDPERANLGGIQLEVERRAVHIYWKGDVPDDVYRLVEQARGNGIDATIEEARYAGVEMTKAQTEVMDKRDAYRGLTSVGPMPDGSGLRVGARDPEALRSETFPLEVTVVQEDEIVPTAGRQDDTRPFWTGGAARRGSAFCSTGFAVAHYTWWGAEIDRGLLTAEHCAPGGNATYLTGSFKPLGTSGPSGPSFLAPFSDTQFIKTSSAPRAFTGGTSSTGSRAVAGWTPVWPGMVVCTSGASTGEHCTNLVYAVGVFAITGSGLVLGMDYAFDFSGGAASGTGDSGGPVYTLAWWDPTRKVLAAGMIDNGLFGVTCPPGSRTTACFRNVGFVDIHYALLAQNAGLLISP</sequence>
<reference evidence="1" key="1">
    <citation type="submission" date="2021-01" db="EMBL/GenBank/DDBJ databases">
        <title>Whole genome shotgun sequence of Rhizocola hellebori NBRC 109834.</title>
        <authorList>
            <person name="Komaki H."/>
            <person name="Tamura T."/>
        </authorList>
    </citation>
    <scope>NUCLEOTIDE SEQUENCE</scope>
    <source>
        <strain evidence="1">NBRC 109834</strain>
    </source>
</reference>
<dbReference type="Gene3D" id="2.40.10.10">
    <property type="entry name" value="Trypsin-like serine proteases"/>
    <property type="match status" value="2"/>
</dbReference>
<dbReference type="PROSITE" id="PS00135">
    <property type="entry name" value="TRYPSIN_SER"/>
    <property type="match status" value="1"/>
</dbReference>